<name>A0ABW0P3A3_9HYPH</name>
<dbReference type="EMBL" id="JBHSLU010000051">
    <property type="protein sequence ID" value="MFC5506838.1"/>
    <property type="molecule type" value="Genomic_DNA"/>
</dbReference>
<evidence type="ECO:0000313" key="2">
    <source>
        <dbReference type="EMBL" id="MFC5506838.1"/>
    </source>
</evidence>
<comment type="caution">
    <text evidence="2">The sequence shown here is derived from an EMBL/GenBank/DDBJ whole genome shotgun (WGS) entry which is preliminary data.</text>
</comment>
<sequence>MNAKHSVSSRPFVDPDDGPEWTDDQIARAEFAIGDKVIRPAQGALTRGPGRPRLDAAKQVVTLRLEPSLIEAYRNEGADWRARMAEAIRKAARRS</sequence>
<feature type="region of interest" description="Disordered" evidence="1">
    <location>
        <begin position="1"/>
        <end position="20"/>
    </location>
</feature>
<reference evidence="3" key="1">
    <citation type="journal article" date="2019" name="Int. J. Syst. Evol. Microbiol.">
        <title>The Global Catalogue of Microorganisms (GCM) 10K type strain sequencing project: providing services to taxonomists for standard genome sequencing and annotation.</title>
        <authorList>
            <consortium name="The Broad Institute Genomics Platform"/>
            <consortium name="The Broad Institute Genome Sequencing Center for Infectious Disease"/>
            <person name="Wu L."/>
            <person name="Ma J."/>
        </authorList>
    </citation>
    <scope>NUCLEOTIDE SEQUENCE [LARGE SCALE GENOMIC DNA]</scope>
    <source>
        <strain evidence="3">CCUG 43117</strain>
    </source>
</reference>
<evidence type="ECO:0000313" key="3">
    <source>
        <dbReference type="Proteomes" id="UP001596060"/>
    </source>
</evidence>
<dbReference type="Pfam" id="PF14384">
    <property type="entry name" value="BrnA_antitoxin"/>
    <property type="match status" value="1"/>
</dbReference>
<accession>A0ABW0P3A3</accession>
<gene>
    <name evidence="2" type="ORF">ACFPN9_16430</name>
</gene>
<organism evidence="2 3">
    <name type="scientific">Bosea massiliensis</name>
    <dbReference type="NCBI Taxonomy" id="151419"/>
    <lineage>
        <taxon>Bacteria</taxon>
        <taxon>Pseudomonadati</taxon>
        <taxon>Pseudomonadota</taxon>
        <taxon>Alphaproteobacteria</taxon>
        <taxon>Hyphomicrobiales</taxon>
        <taxon>Boseaceae</taxon>
        <taxon>Bosea</taxon>
    </lineage>
</organism>
<evidence type="ECO:0000256" key="1">
    <source>
        <dbReference type="SAM" id="MobiDB-lite"/>
    </source>
</evidence>
<dbReference type="InterPro" id="IPR025528">
    <property type="entry name" value="BrnA_antitoxin"/>
</dbReference>
<dbReference type="Proteomes" id="UP001596060">
    <property type="component" value="Unassembled WGS sequence"/>
</dbReference>
<proteinExistence type="predicted"/>
<keyword evidence="3" id="KW-1185">Reference proteome</keyword>
<protein>
    <submittedName>
        <fullName evidence="2">BrnA antitoxin family protein</fullName>
    </submittedName>
</protein>
<dbReference type="RefSeq" id="WP_067253676.1">
    <property type="nucleotide sequence ID" value="NZ_JBHSLU010000051.1"/>
</dbReference>